<dbReference type="Proteomes" id="UP000050502">
    <property type="component" value="Unassembled WGS sequence"/>
</dbReference>
<dbReference type="InterPro" id="IPR050388">
    <property type="entry name" value="ABC_Ni/Peptide_Import"/>
</dbReference>
<evidence type="ECO:0000256" key="7">
    <source>
        <dbReference type="ARBA" id="ARBA00023136"/>
    </source>
</evidence>
<accession>A0A0P6YU95</accession>
<evidence type="ECO:0000256" key="1">
    <source>
        <dbReference type="ARBA" id="ARBA00004202"/>
    </source>
</evidence>
<evidence type="ECO:0000313" key="10">
    <source>
        <dbReference type="Proteomes" id="UP000050502"/>
    </source>
</evidence>
<keyword evidence="6" id="KW-0067">ATP-binding</keyword>
<dbReference type="SUPFAM" id="SSF52540">
    <property type="entry name" value="P-loop containing nucleoside triphosphate hydrolases"/>
    <property type="match status" value="1"/>
</dbReference>
<dbReference type="SMART" id="SM00382">
    <property type="entry name" value="AAA"/>
    <property type="match status" value="1"/>
</dbReference>
<dbReference type="PATRIC" id="fig|872965.6.peg.2770"/>
<reference evidence="9 10" key="1">
    <citation type="submission" date="2015-07" db="EMBL/GenBank/DDBJ databases">
        <title>Whole genome sequence of Ardenticatena maritima DSM 23922.</title>
        <authorList>
            <person name="Hemp J."/>
            <person name="Ward L.M."/>
            <person name="Pace L.A."/>
            <person name="Fischer W.W."/>
        </authorList>
    </citation>
    <scope>NUCLEOTIDE SEQUENCE [LARGE SCALE GENOMIC DNA]</scope>
    <source>
        <strain evidence="9 10">110S</strain>
    </source>
</reference>
<name>A0A0P6YU95_9CHLR</name>
<dbReference type="InterPro" id="IPR027417">
    <property type="entry name" value="P-loop_NTPase"/>
</dbReference>
<dbReference type="GO" id="GO:0015833">
    <property type="term" value="P:peptide transport"/>
    <property type="evidence" value="ECO:0007669"/>
    <property type="project" value="InterPro"/>
</dbReference>
<comment type="subcellular location">
    <subcellularLocation>
        <location evidence="1">Cell membrane</location>
        <topology evidence="1">Peripheral membrane protein</topology>
    </subcellularLocation>
</comment>
<keyword evidence="4" id="KW-1003">Cell membrane</keyword>
<keyword evidence="3" id="KW-0813">Transport</keyword>
<dbReference type="RefSeq" id="WP_200907200.1">
    <property type="nucleotide sequence ID" value="NZ_BBZA01000051.1"/>
</dbReference>
<keyword evidence="7" id="KW-0472">Membrane</keyword>
<dbReference type="PROSITE" id="PS50893">
    <property type="entry name" value="ABC_TRANSPORTER_2"/>
    <property type="match status" value="1"/>
</dbReference>
<evidence type="ECO:0000256" key="2">
    <source>
        <dbReference type="ARBA" id="ARBA00005417"/>
    </source>
</evidence>
<evidence type="ECO:0000259" key="8">
    <source>
        <dbReference type="PROSITE" id="PS50893"/>
    </source>
</evidence>
<dbReference type="PANTHER" id="PTHR43297:SF2">
    <property type="entry name" value="DIPEPTIDE TRANSPORT ATP-BINDING PROTEIN DPPD"/>
    <property type="match status" value="1"/>
</dbReference>
<dbReference type="InterPro" id="IPR017871">
    <property type="entry name" value="ABC_transporter-like_CS"/>
</dbReference>
<organism evidence="9 10">
    <name type="scientific">Ardenticatena maritima</name>
    <dbReference type="NCBI Taxonomy" id="872965"/>
    <lineage>
        <taxon>Bacteria</taxon>
        <taxon>Bacillati</taxon>
        <taxon>Chloroflexota</taxon>
        <taxon>Ardenticatenia</taxon>
        <taxon>Ardenticatenales</taxon>
        <taxon>Ardenticatenaceae</taxon>
        <taxon>Ardenticatena</taxon>
    </lineage>
</organism>
<sequence>MAKRYRISTDNPLLDVRNLRTYFYTEEGVVTAVDGVSFQIGRGETLCLVGESGCGKSVTSLSIMRLIDYPGRIVEGEIIFDGQNLLELPEYEMRRIRGNRISMIFQQPLSYLNPVFKVGDQIAEVLEVHTNLNEQQRRERVIELLRMVGIPAPERRYEAYPHELSGGMAQRVMIAMALASEPDLLIADEPTTALDVTIQAQILDLIRDLRERVGMTTLLITHDLGVVAEMADTVAVMYAGQIVEYTDVETLFEEPKHPYTRGLLNSVPVLGKLRDKLDTIPGSVPILIDLPPGCRFANRCVARVENNLKVCTQRDVPLYQIDENHLVRCFLYAPDLEKLESQARQAASEPTLA</sequence>
<proteinExistence type="inferred from homology"/>
<dbReference type="Gene3D" id="3.40.50.300">
    <property type="entry name" value="P-loop containing nucleotide triphosphate hydrolases"/>
    <property type="match status" value="1"/>
</dbReference>
<dbReference type="GO" id="GO:0005886">
    <property type="term" value="C:plasma membrane"/>
    <property type="evidence" value="ECO:0007669"/>
    <property type="project" value="UniProtKB-SubCell"/>
</dbReference>
<dbReference type="Pfam" id="PF00005">
    <property type="entry name" value="ABC_tran"/>
    <property type="match status" value="1"/>
</dbReference>
<evidence type="ECO:0000256" key="3">
    <source>
        <dbReference type="ARBA" id="ARBA00022448"/>
    </source>
</evidence>
<comment type="similarity">
    <text evidence="2">Belongs to the ABC transporter superfamily.</text>
</comment>
<dbReference type="CDD" id="cd03257">
    <property type="entry name" value="ABC_NikE_OppD_transporters"/>
    <property type="match status" value="1"/>
</dbReference>
<dbReference type="PROSITE" id="PS00211">
    <property type="entry name" value="ABC_TRANSPORTER_1"/>
    <property type="match status" value="1"/>
</dbReference>
<feature type="domain" description="ABC transporter" evidence="8">
    <location>
        <begin position="14"/>
        <end position="264"/>
    </location>
</feature>
<dbReference type="AlphaFoldDB" id="A0A0P6YU95"/>
<evidence type="ECO:0000256" key="5">
    <source>
        <dbReference type="ARBA" id="ARBA00022741"/>
    </source>
</evidence>
<dbReference type="InterPro" id="IPR003439">
    <property type="entry name" value="ABC_transporter-like_ATP-bd"/>
</dbReference>
<comment type="caution">
    <text evidence="9">The sequence shown here is derived from an EMBL/GenBank/DDBJ whole genome shotgun (WGS) entry which is preliminary data.</text>
</comment>
<evidence type="ECO:0000256" key="4">
    <source>
        <dbReference type="ARBA" id="ARBA00022475"/>
    </source>
</evidence>
<gene>
    <name evidence="9" type="ORF">SE16_11525</name>
</gene>
<dbReference type="InterPro" id="IPR013563">
    <property type="entry name" value="Oligopep_ABC_C"/>
</dbReference>
<dbReference type="NCBIfam" id="TIGR01727">
    <property type="entry name" value="oligo_HPY"/>
    <property type="match status" value="1"/>
</dbReference>
<dbReference type="InterPro" id="IPR003593">
    <property type="entry name" value="AAA+_ATPase"/>
</dbReference>
<dbReference type="FunFam" id="3.40.50.300:FF:000016">
    <property type="entry name" value="Oligopeptide ABC transporter ATP-binding component"/>
    <property type="match status" value="1"/>
</dbReference>
<dbReference type="Pfam" id="PF08352">
    <property type="entry name" value="oligo_HPY"/>
    <property type="match status" value="1"/>
</dbReference>
<dbReference type="GO" id="GO:0016887">
    <property type="term" value="F:ATP hydrolysis activity"/>
    <property type="evidence" value="ECO:0007669"/>
    <property type="project" value="InterPro"/>
</dbReference>
<keyword evidence="5" id="KW-0547">Nucleotide-binding</keyword>
<dbReference type="GO" id="GO:0005524">
    <property type="term" value="F:ATP binding"/>
    <property type="evidence" value="ECO:0007669"/>
    <property type="project" value="UniProtKB-KW"/>
</dbReference>
<dbReference type="EMBL" id="LGKN01000006">
    <property type="protein sequence ID" value="KPL87161.1"/>
    <property type="molecule type" value="Genomic_DNA"/>
</dbReference>
<protein>
    <recommendedName>
        <fullName evidence="8">ABC transporter domain-containing protein</fullName>
    </recommendedName>
</protein>
<dbReference type="PANTHER" id="PTHR43297">
    <property type="entry name" value="OLIGOPEPTIDE TRANSPORT ATP-BINDING PROTEIN APPD"/>
    <property type="match status" value="1"/>
</dbReference>
<evidence type="ECO:0000313" key="9">
    <source>
        <dbReference type="EMBL" id="KPL87161.1"/>
    </source>
</evidence>
<evidence type="ECO:0000256" key="6">
    <source>
        <dbReference type="ARBA" id="ARBA00022840"/>
    </source>
</evidence>